<dbReference type="EMBL" id="LSYS01009367">
    <property type="protein sequence ID" value="OPJ66568.1"/>
    <property type="molecule type" value="Genomic_DNA"/>
</dbReference>
<proteinExistence type="predicted"/>
<evidence type="ECO:0000313" key="2">
    <source>
        <dbReference type="Proteomes" id="UP000190648"/>
    </source>
</evidence>
<dbReference type="STRING" id="372326.A0A1V4J2V7"/>
<evidence type="ECO:0000313" key="1">
    <source>
        <dbReference type="EMBL" id="OPJ66568.1"/>
    </source>
</evidence>
<dbReference type="OrthoDB" id="9393271at2759"/>
<comment type="caution">
    <text evidence="1">The sequence shown here is derived from an EMBL/GenBank/DDBJ whole genome shotgun (WGS) entry which is preliminary data.</text>
</comment>
<name>A0A1V4J2V7_PATFA</name>
<gene>
    <name evidence="1" type="ORF">AV530_016604</name>
</gene>
<dbReference type="Proteomes" id="UP000190648">
    <property type="component" value="Unassembled WGS sequence"/>
</dbReference>
<reference evidence="1 2" key="1">
    <citation type="submission" date="2016-02" db="EMBL/GenBank/DDBJ databases">
        <title>Band-tailed pigeon sequencing and assembly.</title>
        <authorList>
            <person name="Soares A.E."/>
            <person name="Novak B.J."/>
            <person name="Rice E.S."/>
            <person name="O'Connell B."/>
            <person name="Chang D."/>
            <person name="Weber S."/>
            <person name="Shapiro B."/>
        </authorList>
    </citation>
    <scope>NUCLEOTIDE SEQUENCE [LARGE SCALE GENOMIC DNA]</scope>
    <source>
        <strain evidence="1">BTP2013</strain>
        <tissue evidence="1">Blood</tissue>
    </source>
</reference>
<dbReference type="AlphaFoldDB" id="A0A1V4J2V7"/>
<organism evidence="1 2">
    <name type="scientific">Patagioenas fasciata monilis</name>
    <dbReference type="NCBI Taxonomy" id="372326"/>
    <lineage>
        <taxon>Eukaryota</taxon>
        <taxon>Metazoa</taxon>
        <taxon>Chordata</taxon>
        <taxon>Craniata</taxon>
        <taxon>Vertebrata</taxon>
        <taxon>Euteleostomi</taxon>
        <taxon>Archelosauria</taxon>
        <taxon>Archosauria</taxon>
        <taxon>Dinosauria</taxon>
        <taxon>Saurischia</taxon>
        <taxon>Theropoda</taxon>
        <taxon>Coelurosauria</taxon>
        <taxon>Aves</taxon>
        <taxon>Neognathae</taxon>
        <taxon>Neoaves</taxon>
        <taxon>Columbimorphae</taxon>
        <taxon>Columbiformes</taxon>
        <taxon>Columbidae</taxon>
        <taxon>Patagioenas</taxon>
    </lineage>
</organism>
<accession>A0A1V4J2V7</accession>
<keyword evidence="2" id="KW-1185">Reference proteome</keyword>
<protein>
    <submittedName>
        <fullName evidence="1">Uncharacterized protein</fullName>
    </submittedName>
</protein>
<sequence>MMGEGNDIRLVHDKLWDKTLRTEGWNASENPQLVTLTHVGLTRPHLKSYGDEPGTPEVIEDNRKTLVKYFKGIKMCSSNKVTQPTDQLECLYTNTCSMGNKQEELEATMLLEDYDLEAITESWWDGSHEWSVVIDGYRLFRRERYLKISHTSGDGCVDNKEMLKAHEEDRRPHFPYVH</sequence>